<name>A0A151U1V5_CAJCA</name>
<evidence type="ECO:0000313" key="3">
    <source>
        <dbReference type="Proteomes" id="UP000075243"/>
    </source>
</evidence>
<gene>
    <name evidence="2" type="ORF">KK1_005917</name>
</gene>
<keyword evidence="3" id="KW-1185">Reference proteome</keyword>
<dbReference type="AlphaFoldDB" id="A0A151U1V5"/>
<dbReference type="EMBL" id="CM003604">
    <property type="protein sequence ID" value="KYP73299.1"/>
    <property type="molecule type" value="Genomic_DNA"/>
</dbReference>
<feature type="transmembrane region" description="Helical" evidence="1">
    <location>
        <begin position="35"/>
        <end position="63"/>
    </location>
</feature>
<keyword evidence="1" id="KW-0812">Transmembrane</keyword>
<evidence type="ECO:0000256" key="1">
    <source>
        <dbReference type="SAM" id="Phobius"/>
    </source>
</evidence>
<sequence>MILVQVFISGMQLLSKAILVKGSFIFAIVSYRHTVAAICILPFGIYFVFFFGSLCYSFSLSVIKPELIQYKLNKYL</sequence>
<dbReference type="Gramene" id="C.cajan_05774.t">
    <property type="protein sequence ID" value="C.cajan_05774.t.cds1"/>
    <property type="gene ID" value="C.cajan_05774"/>
</dbReference>
<accession>A0A151U1V5</accession>
<feature type="transmembrane region" description="Helical" evidence="1">
    <location>
        <begin position="7"/>
        <end position="29"/>
    </location>
</feature>
<reference evidence="2 3" key="1">
    <citation type="journal article" date="2012" name="Nat. Biotechnol.">
        <title>Draft genome sequence of pigeonpea (Cajanus cajan), an orphan legume crop of resource-poor farmers.</title>
        <authorList>
            <person name="Varshney R.K."/>
            <person name="Chen W."/>
            <person name="Li Y."/>
            <person name="Bharti A.K."/>
            <person name="Saxena R.K."/>
            <person name="Schlueter J.A."/>
            <person name="Donoghue M.T."/>
            <person name="Azam S."/>
            <person name="Fan G."/>
            <person name="Whaley A.M."/>
            <person name="Farmer A.D."/>
            <person name="Sheridan J."/>
            <person name="Iwata A."/>
            <person name="Tuteja R."/>
            <person name="Penmetsa R.V."/>
            <person name="Wu W."/>
            <person name="Upadhyaya H.D."/>
            <person name="Yang S.P."/>
            <person name="Shah T."/>
            <person name="Saxena K.B."/>
            <person name="Michael T."/>
            <person name="McCombie W.R."/>
            <person name="Yang B."/>
            <person name="Zhang G."/>
            <person name="Yang H."/>
            <person name="Wang J."/>
            <person name="Spillane C."/>
            <person name="Cook D.R."/>
            <person name="May G.D."/>
            <person name="Xu X."/>
            <person name="Jackson S.A."/>
        </authorList>
    </citation>
    <scope>NUCLEOTIDE SEQUENCE [LARGE SCALE GENOMIC DNA]</scope>
    <source>
        <strain evidence="3">cv. Asha</strain>
    </source>
</reference>
<protein>
    <submittedName>
        <fullName evidence="2">Uncharacterized protein</fullName>
    </submittedName>
</protein>
<evidence type="ECO:0000313" key="2">
    <source>
        <dbReference type="EMBL" id="KYP73299.1"/>
    </source>
</evidence>
<dbReference type="Proteomes" id="UP000075243">
    <property type="component" value="Chromosome 2"/>
</dbReference>
<keyword evidence="1" id="KW-1133">Transmembrane helix</keyword>
<proteinExistence type="predicted"/>
<organism evidence="2 3">
    <name type="scientific">Cajanus cajan</name>
    <name type="common">Pigeon pea</name>
    <name type="synonym">Cajanus indicus</name>
    <dbReference type="NCBI Taxonomy" id="3821"/>
    <lineage>
        <taxon>Eukaryota</taxon>
        <taxon>Viridiplantae</taxon>
        <taxon>Streptophyta</taxon>
        <taxon>Embryophyta</taxon>
        <taxon>Tracheophyta</taxon>
        <taxon>Spermatophyta</taxon>
        <taxon>Magnoliopsida</taxon>
        <taxon>eudicotyledons</taxon>
        <taxon>Gunneridae</taxon>
        <taxon>Pentapetalae</taxon>
        <taxon>rosids</taxon>
        <taxon>fabids</taxon>
        <taxon>Fabales</taxon>
        <taxon>Fabaceae</taxon>
        <taxon>Papilionoideae</taxon>
        <taxon>50 kb inversion clade</taxon>
        <taxon>NPAAA clade</taxon>
        <taxon>indigoferoid/millettioid clade</taxon>
        <taxon>Phaseoleae</taxon>
        <taxon>Cajanus</taxon>
    </lineage>
</organism>
<keyword evidence="1" id="KW-0472">Membrane</keyword>